<evidence type="ECO:0000313" key="1">
    <source>
        <dbReference type="EMBL" id="OEG69248.1"/>
    </source>
</evidence>
<keyword evidence="2" id="KW-1185">Reference proteome</keyword>
<name>A0A1E5IGV8_ENDTX</name>
<dbReference type="AlphaFoldDB" id="A0A1E5IGV8"/>
<sequence>MLKVCIVGLGQMGGSLGLALKKNSRSLKNCYHITGIGRRKETMDITEKIKGIKYKKSLEKNLIKFNLENFDINSSPSSSLIFDKQNLFAISKWVSPKRTCSYPYKRIYDIYIYQKNYCYSGSER</sequence>
<protein>
    <submittedName>
        <fullName evidence="1">Uncharacterized protein</fullName>
    </submittedName>
</protein>
<evidence type="ECO:0000313" key="2">
    <source>
        <dbReference type="Proteomes" id="UP000095237"/>
    </source>
</evidence>
<comment type="caution">
    <text evidence="1">The sequence shown here is derived from an EMBL/GenBank/DDBJ whole genome shotgun (WGS) entry which is preliminary data.</text>
</comment>
<dbReference type="Proteomes" id="UP000095237">
    <property type="component" value="Unassembled WGS sequence"/>
</dbReference>
<dbReference type="EMBL" id="LNVX01000792">
    <property type="protein sequence ID" value="OEG69248.1"/>
    <property type="molecule type" value="Genomic_DNA"/>
</dbReference>
<reference evidence="1 2" key="1">
    <citation type="submission" date="2015-11" db="EMBL/GenBank/DDBJ databases">
        <title>Evidence for parallel genomic evolution in an endosymbiosis of termite gut flagellates.</title>
        <authorList>
            <person name="Zheng H."/>
        </authorList>
    </citation>
    <scope>NUCLEOTIDE SEQUENCE [LARGE SCALE GENOMIC DNA]</scope>
    <source>
        <strain evidence="1 2">CET450</strain>
    </source>
</reference>
<dbReference type="Gene3D" id="3.40.50.720">
    <property type="entry name" value="NAD(P)-binding Rossmann-like Domain"/>
    <property type="match status" value="1"/>
</dbReference>
<dbReference type="InterPro" id="IPR036291">
    <property type="entry name" value="NAD(P)-bd_dom_sf"/>
</dbReference>
<proteinExistence type="predicted"/>
<dbReference type="SUPFAM" id="SSF51735">
    <property type="entry name" value="NAD(P)-binding Rossmann-fold domains"/>
    <property type="match status" value="1"/>
</dbReference>
<gene>
    <name evidence="1" type="ORF">ATZ36_10665</name>
</gene>
<organism evidence="1 2">
    <name type="scientific">Endomicrobium trichonymphae</name>
    <dbReference type="NCBI Taxonomy" id="1408204"/>
    <lineage>
        <taxon>Bacteria</taxon>
        <taxon>Pseudomonadati</taxon>
        <taxon>Elusimicrobiota</taxon>
        <taxon>Endomicrobiia</taxon>
        <taxon>Endomicrobiales</taxon>
        <taxon>Endomicrobiaceae</taxon>
        <taxon>Candidatus Endomicrobiellum</taxon>
    </lineage>
</organism>
<accession>A0A1E5IGV8</accession>